<reference evidence="2" key="1">
    <citation type="journal article" date="2020" name="mSystems">
        <title>Genome- and Community-Level Interaction Insights into Carbon Utilization and Element Cycling Functions of Hydrothermarchaeota in Hydrothermal Sediment.</title>
        <authorList>
            <person name="Zhou Z."/>
            <person name="Liu Y."/>
            <person name="Xu W."/>
            <person name="Pan J."/>
            <person name="Luo Z.H."/>
            <person name="Li M."/>
        </authorList>
    </citation>
    <scope>NUCLEOTIDE SEQUENCE [LARGE SCALE GENOMIC DNA]</scope>
    <source>
        <strain evidence="2">SpSt-1179</strain>
    </source>
</reference>
<dbReference type="InterPro" id="IPR012341">
    <property type="entry name" value="6hp_glycosidase-like_sf"/>
</dbReference>
<dbReference type="Pfam" id="PF04685">
    <property type="entry name" value="DUF608"/>
    <property type="match status" value="1"/>
</dbReference>
<organism evidence="2">
    <name type="scientific">Mesotoga infera</name>
    <dbReference type="NCBI Taxonomy" id="1236046"/>
    <lineage>
        <taxon>Bacteria</taxon>
        <taxon>Thermotogati</taxon>
        <taxon>Thermotogota</taxon>
        <taxon>Thermotogae</taxon>
        <taxon>Kosmotogales</taxon>
        <taxon>Kosmotogaceae</taxon>
        <taxon>Mesotoga</taxon>
    </lineage>
</organism>
<dbReference type="GO" id="GO:0004553">
    <property type="term" value="F:hydrolase activity, hydrolyzing O-glycosyl compounds"/>
    <property type="evidence" value="ECO:0007669"/>
    <property type="project" value="InterPro"/>
</dbReference>
<protein>
    <recommendedName>
        <fullName evidence="1">Glycosyl-hydrolase family 116 catalytic region domain-containing protein</fullName>
    </recommendedName>
</protein>
<dbReference type="Proteomes" id="UP000886198">
    <property type="component" value="Unassembled WGS sequence"/>
</dbReference>
<proteinExistence type="predicted"/>
<dbReference type="EMBL" id="DSBT01000081">
    <property type="protein sequence ID" value="HDP77093.1"/>
    <property type="molecule type" value="Genomic_DNA"/>
</dbReference>
<evidence type="ECO:0000313" key="2">
    <source>
        <dbReference type="EMBL" id="HDP77093.1"/>
    </source>
</evidence>
<name>A0A7C1CXP9_9BACT</name>
<dbReference type="AlphaFoldDB" id="A0A7C1CXP9"/>
<dbReference type="GO" id="GO:0005975">
    <property type="term" value="P:carbohydrate metabolic process"/>
    <property type="evidence" value="ECO:0007669"/>
    <property type="project" value="InterPro"/>
</dbReference>
<evidence type="ECO:0000259" key="1">
    <source>
        <dbReference type="Pfam" id="PF04685"/>
    </source>
</evidence>
<dbReference type="Gene3D" id="1.50.10.10">
    <property type="match status" value="1"/>
</dbReference>
<comment type="caution">
    <text evidence="2">The sequence shown here is derived from an EMBL/GenBank/DDBJ whole genome shotgun (WGS) entry which is preliminary data.</text>
</comment>
<gene>
    <name evidence="2" type="ORF">ENN47_02685</name>
</gene>
<dbReference type="InterPro" id="IPR008928">
    <property type="entry name" value="6-hairpin_glycosidase_sf"/>
</dbReference>
<sequence>MNCGRGKKLQMICVVEEKGNHLAEIIQKAGYQTSARVDCDKNELIILNNIVPDLKSLSPSIGAKPIVLIGKAVRMIETIGVEDAGTIEEQRVFMDSSPWDKRGFQCYKNHPLFEGLFGGFYSTHLNSLEEIPNVFYYLGSRAKVVAVEKRYISYIRDRKLIWLHDIGGFPVLSIGGYLSFEETDNPYNSEARRFIENSILWMLSPDRQGEYWIESNSVFVQTSESSDQKLPSVWSVTNWPVPSIEIENAKGYINSTGRRILANVSVHRIEEVWVHPFRILRSMEFSIDGEHMSKALNSVLYAPERVVYRLCCGEITVFCSLENPYLFFQFDFYDYTEHKIDVRIESDLRIMWPMDDAFNGEKRFTKLDKGFILQTEDAQIKSLFIFSSPLSLSLDRIDKEISVTISSKVTGTAVLSVISCIEDEELPKQIDMQDEILKANEFYLKYLEKGRIITDDSRLNEALDMARIGAIKFRVTVPNLGTGLVAGYASSRPGWFSARPGYAWYFGRDSLWCSLGFLDIGDFTTVKENLELLMKFQRIDGKIYHELTTSNVVHYDAADSTPLYLYAMYRYCLQSGDIEFARKNWGRIEKALDYCSETDSDRDGLIENTIAGHGWIEGGKLYGAKASFYLNCIWIAALRGIGMLSGYLGEERVKSHLSDLQERCLIGLEKLYDPEMGFALGIDEAGKQMKFRTIMSSMGLIFNCVPHERISAQIEDLASDDFSTDWGVRIIGKSSGIFNPKGYHEGSVWPLFTGWAALAQFRLGADLDAHNHMLANLYTNKDFSTGYIPEVLHGNTYSLSGICPHQAWSETMGFQPFYEGVLGFAPNMIEGIIDFQPSIPLSLRRVEAPCLASGSNCLSLSYECTTLISDWIEVTQHFRIHMEKEIPVRFTPWIPKQSSDVGISVNNEPLPVRTLDGITSKRVELDTSISGKKLDILITYTAPFLILPVEPQLTKGKKSSQPRIIAVRRISESECWQLIIRSPGKITYIPIMASRKIEAENADIVGNELIVKGNKSSSYKTVTVLLKAHSRNA</sequence>
<dbReference type="InterPro" id="IPR006775">
    <property type="entry name" value="GH116_catalytic"/>
</dbReference>
<feature type="domain" description="Glycosyl-hydrolase family 116 catalytic region" evidence="1">
    <location>
        <begin position="559"/>
        <end position="662"/>
    </location>
</feature>
<accession>A0A7C1CXP9</accession>
<dbReference type="SUPFAM" id="SSF48208">
    <property type="entry name" value="Six-hairpin glycosidases"/>
    <property type="match status" value="1"/>
</dbReference>